<feature type="transmembrane region" description="Helical" evidence="5">
    <location>
        <begin position="182"/>
        <end position="204"/>
    </location>
</feature>
<evidence type="ECO:0000313" key="6">
    <source>
        <dbReference type="EMBL" id="VBB47168.1"/>
    </source>
</evidence>
<feature type="transmembrane region" description="Helical" evidence="5">
    <location>
        <begin position="275"/>
        <end position="294"/>
    </location>
</feature>
<keyword evidence="4" id="KW-0406">Ion transport</keyword>
<keyword evidence="5" id="KW-0472">Membrane</keyword>
<protein>
    <submittedName>
        <fullName evidence="6">Sodium/hydrogen exchanger</fullName>
    </submittedName>
</protein>
<keyword evidence="2" id="KW-0813">Transport</keyword>
<proteinExistence type="predicted"/>
<dbReference type="EMBL" id="UPXZ01000037">
    <property type="protein sequence ID" value="VBB47168.1"/>
    <property type="molecule type" value="Genomic_DNA"/>
</dbReference>
<evidence type="ECO:0000256" key="5">
    <source>
        <dbReference type="SAM" id="Phobius"/>
    </source>
</evidence>
<dbReference type="GO" id="GO:0005886">
    <property type="term" value="C:plasma membrane"/>
    <property type="evidence" value="ECO:0007669"/>
    <property type="project" value="UniProtKB-SubCell"/>
</dbReference>
<organism evidence="6">
    <name type="scientific">uncultured Paludibacter sp</name>
    <dbReference type="NCBI Taxonomy" id="497635"/>
    <lineage>
        <taxon>Bacteria</taxon>
        <taxon>Pseudomonadati</taxon>
        <taxon>Bacteroidota</taxon>
        <taxon>Bacteroidia</taxon>
        <taxon>Bacteroidales</taxon>
        <taxon>Paludibacteraceae</taxon>
        <taxon>Paludibacter</taxon>
        <taxon>environmental samples</taxon>
    </lineage>
</organism>
<dbReference type="GO" id="GO:0015297">
    <property type="term" value="F:antiporter activity"/>
    <property type="evidence" value="ECO:0007669"/>
    <property type="project" value="UniProtKB-KW"/>
</dbReference>
<reference evidence="6" key="1">
    <citation type="submission" date="2018-07" db="EMBL/GenBank/DDBJ databases">
        <authorList>
            <consortium name="Genoscope - CEA"/>
            <person name="William W."/>
        </authorList>
    </citation>
    <scope>NUCLEOTIDE SEQUENCE</scope>
    <source>
        <strain evidence="6">IK1</strain>
    </source>
</reference>
<keyword evidence="5" id="KW-1133">Transmembrane helix</keyword>
<dbReference type="AlphaFoldDB" id="A0A653AGM7"/>
<feature type="transmembrane region" description="Helical" evidence="5">
    <location>
        <begin position="149"/>
        <end position="170"/>
    </location>
</feature>
<dbReference type="PANTHER" id="PTHR32507">
    <property type="entry name" value="NA(+)/H(+) ANTIPORTER 1"/>
    <property type="match status" value="1"/>
</dbReference>
<evidence type="ECO:0000256" key="4">
    <source>
        <dbReference type="ARBA" id="ARBA00023065"/>
    </source>
</evidence>
<keyword evidence="5" id="KW-0812">Transmembrane</keyword>
<gene>
    <name evidence="6" type="ORF">TRIP_D420080</name>
</gene>
<feature type="transmembrane region" description="Helical" evidence="5">
    <location>
        <begin position="306"/>
        <end position="322"/>
    </location>
</feature>
<dbReference type="GO" id="GO:0006811">
    <property type="term" value="P:monoatomic ion transport"/>
    <property type="evidence" value="ECO:0007669"/>
    <property type="project" value="UniProtKB-KW"/>
</dbReference>
<evidence type="ECO:0000256" key="3">
    <source>
        <dbReference type="ARBA" id="ARBA00022449"/>
    </source>
</evidence>
<evidence type="ECO:0000256" key="2">
    <source>
        <dbReference type="ARBA" id="ARBA00022448"/>
    </source>
</evidence>
<name>A0A653AGM7_9BACT</name>
<feature type="transmembrane region" description="Helical" evidence="5">
    <location>
        <begin position="54"/>
        <end position="71"/>
    </location>
</feature>
<accession>A0A653AGM7</accession>
<keyword evidence="3" id="KW-0050">Antiport</keyword>
<feature type="transmembrane region" description="Helical" evidence="5">
    <location>
        <begin position="211"/>
        <end position="230"/>
    </location>
</feature>
<sequence length="391" mass="43809">MVELTIAICGLLLLAYLFDITFAKTRVPSVILLLALGWTVRQITDYFQIPMPELAPLLPLLGSIGLILIVLEGSLELELDRSRASCISKSFFMALVPMLVFVIAGSLILNYFNPVSFLKGMINLTPLAIISSAISIPSSQNLNTKNKEFVTYEGSFSDTLGVIFFNLIIIENINGKYILINFSLTILIVLIASLVSTLALTYLLGKIKHRVKFVPIILITLLIYSISEFYHLPGLIFIMLFGLFLGNVEKLSHIKFIQKIHPETLENEVSKFKDLTFEASFLVRSLFFLLFGYLLKTSELLDADSLVLAVGITAGIYIVRYIHLKIFRIETLPLLFIAPRGLITIVLFLSIPAAEKFPFITQSLVIQVIILTSLIMMIELVTYKKPIKKIP</sequence>
<evidence type="ECO:0000256" key="1">
    <source>
        <dbReference type="ARBA" id="ARBA00004651"/>
    </source>
</evidence>
<comment type="subcellular location">
    <subcellularLocation>
        <location evidence="1">Cell membrane</location>
        <topology evidence="1">Multi-pass membrane protein</topology>
    </subcellularLocation>
</comment>
<feature type="transmembrane region" description="Helical" evidence="5">
    <location>
        <begin position="334"/>
        <end position="353"/>
    </location>
</feature>
<dbReference type="PANTHER" id="PTHR32507:SF0">
    <property type="entry name" value="NA(+)_H(+) ANTIPORTER 2-RELATED"/>
    <property type="match status" value="1"/>
</dbReference>
<feature type="transmembrane region" description="Helical" evidence="5">
    <location>
        <begin position="91"/>
        <end position="112"/>
    </location>
</feature>
<feature type="transmembrane region" description="Helical" evidence="5">
    <location>
        <begin position="359"/>
        <end position="381"/>
    </location>
</feature>